<protein>
    <submittedName>
        <fullName evidence="7">Lipopolysaccharide export LptBFGC system permease protein LptF</fullName>
    </submittedName>
</protein>
<keyword evidence="8" id="KW-1185">Reference proteome</keyword>
<feature type="transmembrane region" description="Helical" evidence="6">
    <location>
        <begin position="58"/>
        <end position="79"/>
    </location>
</feature>
<dbReference type="EMBL" id="PYGJ01000009">
    <property type="protein sequence ID" value="PSL18737.1"/>
    <property type="molecule type" value="Genomic_DNA"/>
</dbReference>
<evidence type="ECO:0000313" key="7">
    <source>
        <dbReference type="EMBL" id="PSL18737.1"/>
    </source>
</evidence>
<comment type="subcellular location">
    <subcellularLocation>
        <location evidence="1">Cell membrane</location>
        <topology evidence="1">Multi-pass membrane protein</topology>
    </subcellularLocation>
</comment>
<evidence type="ECO:0000256" key="2">
    <source>
        <dbReference type="ARBA" id="ARBA00022475"/>
    </source>
</evidence>
<dbReference type="InterPro" id="IPR005495">
    <property type="entry name" value="LptG/LptF_permease"/>
</dbReference>
<evidence type="ECO:0000256" key="3">
    <source>
        <dbReference type="ARBA" id="ARBA00022692"/>
    </source>
</evidence>
<feature type="transmembrane region" description="Helical" evidence="6">
    <location>
        <begin position="6"/>
        <end position="25"/>
    </location>
</feature>
<dbReference type="PANTHER" id="PTHR33529">
    <property type="entry name" value="SLR0882 PROTEIN-RELATED"/>
    <property type="match status" value="1"/>
</dbReference>
<dbReference type="AlphaFoldDB" id="A0A2P8FAI3"/>
<feature type="transmembrane region" description="Helical" evidence="6">
    <location>
        <begin position="275"/>
        <end position="293"/>
    </location>
</feature>
<keyword evidence="4 6" id="KW-1133">Transmembrane helix</keyword>
<feature type="transmembrane region" description="Helical" evidence="6">
    <location>
        <begin position="305"/>
        <end position="325"/>
    </location>
</feature>
<keyword evidence="2" id="KW-1003">Cell membrane</keyword>
<dbReference type="GO" id="GO:0043190">
    <property type="term" value="C:ATP-binding cassette (ABC) transporter complex"/>
    <property type="evidence" value="ECO:0007669"/>
    <property type="project" value="TreeGrafter"/>
</dbReference>
<evidence type="ECO:0000256" key="4">
    <source>
        <dbReference type="ARBA" id="ARBA00022989"/>
    </source>
</evidence>
<evidence type="ECO:0000313" key="8">
    <source>
        <dbReference type="Proteomes" id="UP000240418"/>
    </source>
</evidence>
<keyword evidence="5 6" id="KW-0472">Membrane</keyword>
<evidence type="ECO:0000256" key="5">
    <source>
        <dbReference type="ARBA" id="ARBA00023136"/>
    </source>
</evidence>
<reference evidence="7 8" key="1">
    <citation type="submission" date="2018-03" db="EMBL/GenBank/DDBJ databases">
        <title>Genomic Encyclopedia of Archaeal and Bacterial Type Strains, Phase II (KMG-II): from individual species to whole genera.</title>
        <authorList>
            <person name="Goeker M."/>
        </authorList>
    </citation>
    <scope>NUCLEOTIDE SEQUENCE [LARGE SCALE GENOMIC DNA]</scope>
    <source>
        <strain evidence="7 8">DSM 100673</strain>
    </source>
</reference>
<dbReference type="Proteomes" id="UP000240418">
    <property type="component" value="Unassembled WGS sequence"/>
</dbReference>
<dbReference type="PANTHER" id="PTHR33529:SF2">
    <property type="entry name" value="LIPOPOLYSACCHARIDE EXPORT SYSTEM PERMEASE PROTEIN LPTG"/>
    <property type="match status" value="1"/>
</dbReference>
<sequence>MVANYLQAIGFVMFTLLIIALTIDLSDNMDRIQQRAAERETGVMQLLLPYLGFRAIDIVTRLLGMATLIGAGVATLLRFQRLEDVILSAAGAPPTLVLSALMMVGIVTGTVQWTFQNWLRPPAVATQVSLNLGNYGRWFAHTELGGRWFVSDGLAMRAEVTRGANPELRNLQIFAGVDDPTLSRIVFAERADQNTLGNEWVLHGVTLWENDEQSTGNATQTSEKMRMVLPLNIEGLRWLDVNGYYIPNKHLRRIAQLDGTRVADDARTTLAFRNMAFFLPGIFALLGASLAMAGRRARRLAPFRLLILATVGYVTLVSVRVFWALGIHGRISPYVAAMLPLAIALAMSTYLQLRQAGYLRRR</sequence>
<feature type="transmembrane region" description="Helical" evidence="6">
    <location>
        <begin position="331"/>
        <end position="353"/>
    </location>
</feature>
<gene>
    <name evidence="7" type="ORF">CLV88_109122</name>
</gene>
<comment type="caution">
    <text evidence="7">The sequence shown here is derived from an EMBL/GenBank/DDBJ whole genome shotgun (WGS) entry which is preliminary data.</text>
</comment>
<dbReference type="GO" id="GO:0015920">
    <property type="term" value="P:lipopolysaccharide transport"/>
    <property type="evidence" value="ECO:0007669"/>
    <property type="project" value="TreeGrafter"/>
</dbReference>
<name>A0A2P8FAI3_9RHOB</name>
<evidence type="ECO:0000256" key="6">
    <source>
        <dbReference type="SAM" id="Phobius"/>
    </source>
</evidence>
<evidence type="ECO:0000256" key="1">
    <source>
        <dbReference type="ARBA" id="ARBA00004651"/>
    </source>
</evidence>
<organism evidence="7 8">
    <name type="scientific">Shimia abyssi</name>
    <dbReference type="NCBI Taxonomy" id="1662395"/>
    <lineage>
        <taxon>Bacteria</taxon>
        <taxon>Pseudomonadati</taxon>
        <taxon>Pseudomonadota</taxon>
        <taxon>Alphaproteobacteria</taxon>
        <taxon>Rhodobacterales</taxon>
        <taxon>Roseobacteraceae</taxon>
    </lineage>
</organism>
<proteinExistence type="predicted"/>
<accession>A0A2P8FAI3</accession>
<dbReference type="Pfam" id="PF03739">
    <property type="entry name" value="LptF_LptG"/>
    <property type="match status" value="1"/>
</dbReference>
<keyword evidence="3 6" id="KW-0812">Transmembrane</keyword>